<dbReference type="OrthoDB" id="188741at2759"/>
<dbReference type="EMBL" id="SNRW01013127">
    <property type="protein sequence ID" value="KAA6372967.1"/>
    <property type="molecule type" value="Genomic_DNA"/>
</dbReference>
<feature type="compositionally biased region" description="Polar residues" evidence="1">
    <location>
        <begin position="85"/>
        <end position="95"/>
    </location>
</feature>
<sequence length="95" mass="10875">MEIALIPMPLQLNVCKMLLQDSSRNMQKSYEQKNAKKKDFRLLLAMSKKRVQGASKLVLCGEKDKSDSNLKNAQEETDKKHKEVSNLQLKVANQQ</sequence>
<dbReference type="AlphaFoldDB" id="A0A5J4URF3"/>
<proteinExistence type="predicted"/>
<comment type="caution">
    <text evidence="2">The sequence shown here is derived from an EMBL/GenBank/DDBJ whole genome shotgun (WGS) entry which is preliminary data.</text>
</comment>
<evidence type="ECO:0000313" key="3">
    <source>
        <dbReference type="Proteomes" id="UP000324800"/>
    </source>
</evidence>
<protein>
    <submittedName>
        <fullName evidence="2">Uncharacterized protein</fullName>
    </submittedName>
</protein>
<reference evidence="2 3" key="1">
    <citation type="submission" date="2019-03" db="EMBL/GenBank/DDBJ databases">
        <title>Single cell metagenomics reveals metabolic interactions within the superorganism composed of flagellate Streblomastix strix and complex community of Bacteroidetes bacteria on its surface.</title>
        <authorList>
            <person name="Treitli S.C."/>
            <person name="Kolisko M."/>
            <person name="Husnik F."/>
            <person name="Keeling P."/>
            <person name="Hampl V."/>
        </authorList>
    </citation>
    <scope>NUCLEOTIDE SEQUENCE [LARGE SCALE GENOMIC DNA]</scope>
    <source>
        <strain evidence="2">ST1C</strain>
    </source>
</reference>
<evidence type="ECO:0000256" key="1">
    <source>
        <dbReference type="SAM" id="MobiDB-lite"/>
    </source>
</evidence>
<organism evidence="2 3">
    <name type="scientific">Streblomastix strix</name>
    <dbReference type="NCBI Taxonomy" id="222440"/>
    <lineage>
        <taxon>Eukaryota</taxon>
        <taxon>Metamonada</taxon>
        <taxon>Preaxostyla</taxon>
        <taxon>Oxymonadida</taxon>
        <taxon>Streblomastigidae</taxon>
        <taxon>Streblomastix</taxon>
    </lineage>
</organism>
<evidence type="ECO:0000313" key="2">
    <source>
        <dbReference type="EMBL" id="KAA6372967.1"/>
    </source>
</evidence>
<name>A0A5J4URF3_9EUKA</name>
<dbReference type="Proteomes" id="UP000324800">
    <property type="component" value="Unassembled WGS sequence"/>
</dbReference>
<accession>A0A5J4URF3</accession>
<feature type="compositionally biased region" description="Basic and acidic residues" evidence="1">
    <location>
        <begin position="65"/>
        <end position="84"/>
    </location>
</feature>
<feature type="region of interest" description="Disordered" evidence="1">
    <location>
        <begin position="65"/>
        <end position="95"/>
    </location>
</feature>
<gene>
    <name evidence="2" type="ORF">EZS28_031506</name>
</gene>